<feature type="coiled-coil region" evidence="1">
    <location>
        <begin position="45"/>
        <end position="107"/>
    </location>
</feature>
<proteinExistence type="predicted"/>
<dbReference type="EnsemblMetazoa" id="CLYHEMT015911.1">
    <property type="protein sequence ID" value="CLYHEMP015911.1"/>
    <property type="gene ID" value="CLYHEMG015911"/>
</dbReference>
<protein>
    <submittedName>
        <fullName evidence="3">Uncharacterized protein</fullName>
    </submittedName>
</protein>
<keyword evidence="4" id="KW-1185">Reference proteome</keyword>
<accession>A0A7M6DMA8</accession>
<keyword evidence="1" id="KW-0175">Coiled coil</keyword>
<evidence type="ECO:0000256" key="2">
    <source>
        <dbReference type="SAM" id="MobiDB-lite"/>
    </source>
</evidence>
<dbReference type="Proteomes" id="UP000594262">
    <property type="component" value="Unplaced"/>
</dbReference>
<feature type="region of interest" description="Disordered" evidence="2">
    <location>
        <begin position="1"/>
        <end position="30"/>
    </location>
</feature>
<dbReference type="RefSeq" id="XP_066917329.1">
    <property type="nucleotide sequence ID" value="XM_067061228.1"/>
</dbReference>
<dbReference type="OrthoDB" id="10418640at2759"/>
<dbReference type="AlphaFoldDB" id="A0A7M6DMA8"/>
<evidence type="ECO:0000256" key="1">
    <source>
        <dbReference type="SAM" id="Coils"/>
    </source>
</evidence>
<name>A0A7M6DMA8_9CNID</name>
<dbReference type="GeneID" id="136804624"/>
<feature type="compositionally biased region" description="Low complexity" evidence="2">
    <location>
        <begin position="10"/>
        <end position="30"/>
    </location>
</feature>
<organism evidence="3 4">
    <name type="scientific">Clytia hemisphaerica</name>
    <dbReference type="NCBI Taxonomy" id="252671"/>
    <lineage>
        <taxon>Eukaryota</taxon>
        <taxon>Metazoa</taxon>
        <taxon>Cnidaria</taxon>
        <taxon>Hydrozoa</taxon>
        <taxon>Hydroidolina</taxon>
        <taxon>Leptothecata</taxon>
        <taxon>Obeliida</taxon>
        <taxon>Clytiidae</taxon>
        <taxon>Clytia</taxon>
    </lineage>
</organism>
<evidence type="ECO:0000313" key="4">
    <source>
        <dbReference type="Proteomes" id="UP000594262"/>
    </source>
</evidence>
<evidence type="ECO:0000313" key="3">
    <source>
        <dbReference type="EnsemblMetazoa" id="CLYHEMP015911.1"/>
    </source>
</evidence>
<sequence length="172" mass="20194">MEGWLRSECNCKSAGSASSSYTSPSGNSKPQNRYLCYLLDEFEKCSQQSNDLSKIQKEHQQMKKDIADAQRDIRDLKFEKQLLAEKVTSLQREMQEQKLLHSQLRDEASSEFRSLYRKAGNHEKDVDLLKYQLKMSTKKYALDLENMRWEMSTNRKYNSKFNASELVDDDKQ</sequence>
<reference evidence="3" key="1">
    <citation type="submission" date="2021-01" db="UniProtKB">
        <authorList>
            <consortium name="EnsemblMetazoa"/>
        </authorList>
    </citation>
    <scope>IDENTIFICATION</scope>
</reference>